<gene>
    <name evidence="1" type="ORF">PXEA_LOCUS6648</name>
</gene>
<organism evidence="1 2">
    <name type="scientific">Protopolystoma xenopodis</name>
    <dbReference type="NCBI Taxonomy" id="117903"/>
    <lineage>
        <taxon>Eukaryota</taxon>
        <taxon>Metazoa</taxon>
        <taxon>Spiralia</taxon>
        <taxon>Lophotrochozoa</taxon>
        <taxon>Platyhelminthes</taxon>
        <taxon>Monogenea</taxon>
        <taxon>Polyopisthocotylea</taxon>
        <taxon>Polystomatidea</taxon>
        <taxon>Polystomatidae</taxon>
        <taxon>Protopolystoma</taxon>
    </lineage>
</organism>
<reference evidence="1" key="1">
    <citation type="submission" date="2018-11" db="EMBL/GenBank/DDBJ databases">
        <authorList>
            <consortium name="Pathogen Informatics"/>
        </authorList>
    </citation>
    <scope>NUCLEOTIDE SEQUENCE</scope>
</reference>
<protein>
    <submittedName>
        <fullName evidence="1">Uncharacterized protein</fullName>
    </submittedName>
</protein>
<dbReference type="AlphaFoldDB" id="A0A448WJE2"/>
<keyword evidence="2" id="KW-1185">Reference proteome</keyword>
<evidence type="ECO:0000313" key="2">
    <source>
        <dbReference type="Proteomes" id="UP000784294"/>
    </source>
</evidence>
<dbReference type="Proteomes" id="UP000784294">
    <property type="component" value="Unassembled WGS sequence"/>
</dbReference>
<proteinExistence type="predicted"/>
<accession>A0A448WJE2</accession>
<dbReference type="EMBL" id="CAAALY010017041">
    <property type="protein sequence ID" value="VEL13208.1"/>
    <property type="molecule type" value="Genomic_DNA"/>
</dbReference>
<evidence type="ECO:0000313" key="1">
    <source>
        <dbReference type="EMBL" id="VEL13208.1"/>
    </source>
</evidence>
<sequence length="101" mass="10832">MPISGCIIFSLVEGSFFAPIALARSAQFFTLNVGTIKNATTDKHGTFGFAKNVRLRLHLMVKKSPTVGLNEPTCIQSTAGSNLIYPPSVECEEAMGARIIS</sequence>
<name>A0A448WJE2_9PLAT</name>
<comment type="caution">
    <text evidence="1">The sequence shown here is derived from an EMBL/GenBank/DDBJ whole genome shotgun (WGS) entry which is preliminary data.</text>
</comment>